<dbReference type="PANTHER" id="PTHR45398">
    <property type="match status" value="1"/>
</dbReference>
<sequence>MKMMQKRAVTQNVSTQKTPNTITTIERDSPLALSFSQQRLWFIEQLDSSSSSAYHISGAVRIHGQLDLDALTFALNAIVERHEVLRTHFPARGEQPEQVIAKPSVGMPFEHFEVANEQQLNAQLQTLKQRAFDLEQGRLVRAALIELGEQQVLFLCLHHAIADGWSLGILLEELSALYNAKQQGAPSPLMPLSCQYADYAHWQREWLNSDAAKAQSDYWQTALAGAPELSGLPCDFSRPEKQSYAAERIELNFDKAFSAQLRAFSQRHGVTDYMVMLAAWSSLVARLSGQSDVVIGTPIANRTLPQTQAMIGFFANTLALRIDHSGSPSVSEFLVRIKAQNIEAQTHQDLPFDQVVEKLSPNRSLAHTPLFQMMFAWHDNSAGQLQLGDLSAQFVELEQAQTTVQFDVSLSLGWHQDQIQGDIRFASALYRRESIEEYLRCWRNLLQAWLLDDGQAIDQVALLSQGQIEQVTTGFNADKQSYPVTECIHQRFEAQVDAFPEHIAVSYQTHTLT</sequence>
<dbReference type="Pfam" id="PF00668">
    <property type="entry name" value="Condensation"/>
    <property type="match status" value="1"/>
</dbReference>
<feature type="domain" description="Condensation" evidence="1">
    <location>
        <begin position="32"/>
        <end position="470"/>
    </location>
</feature>
<dbReference type="SUPFAM" id="SSF52777">
    <property type="entry name" value="CoA-dependent acyltransferases"/>
    <property type="match status" value="2"/>
</dbReference>
<reference evidence="2 3" key="1">
    <citation type="submission" date="2016-10" db="EMBL/GenBank/DDBJ databases">
        <authorList>
            <person name="de Groot N.N."/>
        </authorList>
    </citation>
    <scope>NUCLEOTIDE SEQUENCE [LARGE SCALE GENOMIC DNA]</scope>
    <source>
        <strain evidence="2 3">CGMCC 1.10228</strain>
    </source>
</reference>
<organism evidence="2 3">
    <name type="scientific">Vibrio xiamenensis</name>
    <dbReference type="NCBI Taxonomy" id="861298"/>
    <lineage>
        <taxon>Bacteria</taxon>
        <taxon>Pseudomonadati</taxon>
        <taxon>Pseudomonadota</taxon>
        <taxon>Gammaproteobacteria</taxon>
        <taxon>Vibrionales</taxon>
        <taxon>Vibrionaceae</taxon>
        <taxon>Vibrio</taxon>
    </lineage>
</organism>
<dbReference type="STRING" id="861298.SAMN04488136_1591"/>
<dbReference type="InterPro" id="IPR001242">
    <property type="entry name" value="Condensation_dom"/>
</dbReference>
<dbReference type="PANTHER" id="PTHR45398:SF1">
    <property type="entry name" value="ENZYME, PUTATIVE (JCVI)-RELATED"/>
    <property type="match status" value="1"/>
</dbReference>
<dbReference type="AlphaFoldDB" id="A0A1G8HQ66"/>
<accession>A0A1G8HQ66</accession>
<evidence type="ECO:0000313" key="2">
    <source>
        <dbReference type="EMBL" id="SDI08795.1"/>
    </source>
</evidence>
<dbReference type="Proteomes" id="UP000198854">
    <property type="component" value="Unassembled WGS sequence"/>
</dbReference>
<dbReference type="RefSeq" id="WP_245696819.1">
    <property type="nucleotide sequence ID" value="NZ_FNDD01000059.1"/>
</dbReference>
<evidence type="ECO:0000259" key="1">
    <source>
        <dbReference type="Pfam" id="PF00668"/>
    </source>
</evidence>
<dbReference type="Gene3D" id="3.30.559.10">
    <property type="entry name" value="Chloramphenicol acetyltransferase-like domain"/>
    <property type="match status" value="1"/>
</dbReference>
<dbReference type="CDD" id="cd19531">
    <property type="entry name" value="LCL_NRPS-like"/>
    <property type="match status" value="1"/>
</dbReference>
<feature type="non-terminal residue" evidence="2">
    <location>
        <position position="513"/>
    </location>
</feature>
<gene>
    <name evidence="2" type="ORF">SAMN04488136_1591</name>
</gene>
<name>A0A1G8HQ66_9VIBR</name>
<dbReference type="Gene3D" id="3.30.559.30">
    <property type="entry name" value="Nonribosomal peptide synthetase, condensation domain"/>
    <property type="match status" value="1"/>
</dbReference>
<keyword evidence="3" id="KW-1185">Reference proteome</keyword>
<dbReference type="GO" id="GO:0003824">
    <property type="term" value="F:catalytic activity"/>
    <property type="evidence" value="ECO:0007669"/>
    <property type="project" value="InterPro"/>
</dbReference>
<proteinExistence type="predicted"/>
<evidence type="ECO:0000313" key="3">
    <source>
        <dbReference type="Proteomes" id="UP000198854"/>
    </source>
</evidence>
<dbReference type="InterPro" id="IPR023213">
    <property type="entry name" value="CAT-like_dom_sf"/>
</dbReference>
<protein>
    <submittedName>
        <fullName evidence="2">HxxPF-repeated domain-containing protein</fullName>
    </submittedName>
</protein>
<dbReference type="EMBL" id="FNDD01000059">
    <property type="protein sequence ID" value="SDI08795.1"/>
    <property type="molecule type" value="Genomic_DNA"/>
</dbReference>